<gene>
    <name evidence="2" type="ORF">RRG08_023209</name>
</gene>
<evidence type="ECO:0000313" key="3">
    <source>
        <dbReference type="Proteomes" id="UP001283361"/>
    </source>
</evidence>
<feature type="region of interest" description="Disordered" evidence="1">
    <location>
        <begin position="1"/>
        <end position="20"/>
    </location>
</feature>
<evidence type="ECO:0000313" key="2">
    <source>
        <dbReference type="EMBL" id="KAK3773324.1"/>
    </source>
</evidence>
<dbReference type="Proteomes" id="UP001283361">
    <property type="component" value="Unassembled WGS sequence"/>
</dbReference>
<evidence type="ECO:0000256" key="1">
    <source>
        <dbReference type="SAM" id="MobiDB-lite"/>
    </source>
</evidence>
<accession>A0AAE1DJS5</accession>
<dbReference type="EMBL" id="JAWDGP010003545">
    <property type="protein sequence ID" value="KAK3773324.1"/>
    <property type="molecule type" value="Genomic_DNA"/>
</dbReference>
<reference evidence="2" key="1">
    <citation type="journal article" date="2023" name="G3 (Bethesda)">
        <title>A reference genome for the long-term kleptoplast-retaining sea slug Elysia crispata morphotype clarki.</title>
        <authorList>
            <person name="Eastman K.E."/>
            <person name="Pendleton A.L."/>
            <person name="Shaikh M.A."/>
            <person name="Suttiyut T."/>
            <person name="Ogas R."/>
            <person name="Tomko P."/>
            <person name="Gavelis G."/>
            <person name="Widhalm J.R."/>
            <person name="Wisecaver J.H."/>
        </authorList>
    </citation>
    <scope>NUCLEOTIDE SEQUENCE</scope>
    <source>
        <strain evidence="2">ECLA1</strain>
    </source>
</reference>
<sequence>MLPDIDADDEQSDVEEAEREDWCKLPPTYPAHPAYLESNRSTSQENQHPGGIKVWCAADPTNGYMMNVDVYMGKSSTPMPNSLGHHVMKIGEKYLIRARQMYCCSNIRLGRKDARRGKDDDQGVAGVDSMEQQKECICPLHQ</sequence>
<comment type="caution">
    <text evidence="2">The sequence shown here is derived from an EMBL/GenBank/DDBJ whole genome shotgun (WGS) entry which is preliminary data.</text>
</comment>
<name>A0AAE1DJS5_9GAST</name>
<protein>
    <recommendedName>
        <fullName evidence="4">PiggyBac transposable element-derived protein domain-containing protein</fullName>
    </recommendedName>
</protein>
<feature type="compositionally biased region" description="Acidic residues" evidence="1">
    <location>
        <begin position="1"/>
        <end position="19"/>
    </location>
</feature>
<evidence type="ECO:0008006" key="4">
    <source>
        <dbReference type="Google" id="ProtNLM"/>
    </source>
</evidence>
<dbReference type="AlphaFoldDB" id="A0AAE1DJS5"/>
<proteinExistence type="predicted"/>
<keyword evidence="3" id="KW-1185">Reference proteome</keyword>
<organism evidence="2 3">
    <name type="scientific">Elysia crispata</name>
    <name type="common">lettuce slug</name>
    <dbReference type="NCBI Taxonomy" id="231223"/>
    <lineage>
        <taxon>Eukaryota</taxon>
        <taxon>Metazoa</taxon>
        <taxon>Spiralia</taxon>
        <taxon>Lophotrochozoa</taxon>
        <taxon>Mollusca</taxon>
        <taxon>Gastropoda</taxon>
        <taxon>Heterobranchia</taxon>
        <taxon>Euthyneura</taxon>
        <taxon>Panpulmonata</taxon>
        <taxon>Sacoglossa</taxon>
        <taxon>Placobranchoidea</taxon>
        <taxon>Plakobranchidae</taxon>
        <taxon>Elysia</taxon>
    </lineage>
</organism>